<dbReference type="Pfam" id="PF12296">
    <property type="entry name" value="HsbA"/>
    <property type="match status" value="1"/>
</dbReference>
<evidence type="ECO:0008006" key="4">
    <source>
        <dbReference type="Google" id="ProtNLM"/>
    </source>
</evidence>
<dbReference type="HOGENOM" id="CLU_100709_0_0_1"/>
<gene>
    <name evidence="2" type="ORF">PHSY_006104</name>
</gene>
<name>R9PK70_PSEHS</name>
<feature type="signal peptide" evidence="1">
    <location>
        <begin position="1"/>
        <end position="20"/>
    </location>
</feature>
<sequence>MKFSVAIPASLLVLASIVAAKTVNEVKSDIIAIDAGVVNLYQHCQVESLNYLSGLAIRQAADDLTSKIKTGAADVNALEGKPTDADAKLILSTLGKTEVKVKMVVDQMIKLKPEFEKLGVLGMAQSSVSSFQQETKSFSAQLVKLAPSAEQSAATSLAGRFNADLDKCAAAYNGGSGQAASKRRLSDE</sequence>
<reference evidence="3" key="1">
    <citation type="journal article" date="2013" name="Genome Announc.">
        <title>Draft genome sequence of the basidiomycetous yeast-like fungus Pseudozyma hubeiensis SY62, which produces an abundant amount of the biosurfactant mannosylerythritol lipids.</title>
        <authorList>
            <person name="Konishi M."/>
            <person name="Hatada Y."/>
            <person name="Horiuchi J."/>
        </authorList>
    </citation>
    <scope>NUCLEOTIDE SEQUENCE [LARGE SCALE GENOMIC DNA]</scope>
    <source>
        <strain evidence="3">SY62</strain>
    </source>
</reference>
<dbReference type="Proteomes" id="UP000014071">
    <property type="component" value="Unassembled WGS sequence"/>
</dbReference>
<keyword evidence="1" id="KW-0732">Signal</keyword>
<proteinExistence type="predicted"/>
<dbReference type="AlphaFoldDB" id="R9PK70"/>
<evidence type="ECO:0000313" key="2">
    <source>
        <dbReference type="EMBL" id="GAC98510.1"/>
    </source>
</evidence>
<dbReference type="InterPro" id="IPR021054">
    <property type="entry name" value="Cell_wall_mannoprotein_1"/>
</dbReference>
<evidence type="ECO:0000313" key="3">
    <source>
        <dbReference type="Proteomes" id="UP000014071"/>
    </source>
</evidence>
<dbReference type="GeneID" id="24111376"/>
<dbReference type="Gene3D" id="1.20.1280.140">
    <property type="match status" value="1"/>
</dbReference>
<feature type="chain" id="PRO_5004478687" description="Cell wall protein" evidence="1">
    <location>
        <begin position="21"/>
        <end position="188"/>
    </location>
</feature>
<evidence type="ECO:0000256" key="1">
    <source>
        <dbReference type="SAM" id="SignalP"/>
    </source>
</evidence>
<keyword evidence="3" id="KW-1185">Reference proteome</keyword>
<dbReference type="PANTHER" id="PTHR38123:SF1">
    <property type="entry name" value="HYDROPHOBIC SURFACE BINDING PROTEIN"/>
    <property type="match status" value="1"/>
</dbReference>
<dbReference type="OrthoDB" id="3485059at2759"/>
<dbReference type="eggNOG" id="ENOG502SCF8">
    <property type="taxonomic scope" value="Eukaryota"/>
</dbReference>
<accession>R9PK70</accession>
<dbReference type="RefSeq" id="XP_012192097.1">
    <property type="nucleotide sequence ID" value="XM_012336707.1"/>
</dbReference>
<dbReference type="GO" id="GO:0005576">
    <property type="term" value="C:extracellular region"/>
    <property type="evidence" value="ECO:0007669"/>
    <property type="project" value="TreeGrafter"/>
</dbReference>
<protein>
    <recommendedName>
        <fullName evidence="4">Cell wall protein</fullName>
    </recommendedName>
</protein>
<dbReference type="EMBL" id="DF238821">
    <property type="protein sequence ID" value="GAC98510.1"/>
    <property type="molecule type" value="Genomic_DNA"/>
</dbReference>
<dbReference type="PANTHER" id="PTHR38123">
    <property type="entry name" value="CELL WALL SERINE-THREONINE-RICH GALACTOMANNOPROTEIN MP1 (AFU_ORTHOLOGUE AFUA_4G03240)"/>
    <property type="match status" value="1"/>
</dbReference>
<organism evidence="2 3">
    <name type="scientific">Pseudozyma hubeiensis (strain SY62)</name>
    <name type="common">Yeast</name>
    <dbReference type="NCBI Taxonomy" id="1305764"/>
    <lineage>
        <taxon>Eukaryota</taxon>
        <taxon>Fungi</taxon>
        <taxon>Dikarya</taxon>
        <taxon>Basidiomycota</taxon>
        <taxon>Ustilaginomycotina</taxon>
        <taxon>Ustilaginomycetes</taxon>
        <taxon>Ustilaginales</taxon>
        <taxon>Ustilaginaceae</taxon>
        <taxon>Pseudozyma</taxon>
    </lineage>
</organism>